<dbReference type="RefSeq" id="WP_132226428.1">
    <property type="nucleotide sequence ID" value="NZ_JANKBF010000018.1"/>
</dbReference>
<proteinExistence type="predicted"/>
<dbReference type="PANTHER" id="PTHR30461">
    <property type="entry name" value="DNA-INVERTASE FROM LAMBDOID PROPHAGE"/>
    <property type="match status" value="1"/>
</dbReference>
<dbReference type="Pfam" id="PF13408">
    <property type="entry name" value="Zn_ribbon_recom"/>
    <property type="match status" value="1"/>
</dbReference>
<dbReference type="Gene3D" id="3.90.1750.20">
    <property type="entry name" value="Putative Large Serine Recombinase, Chain B, Domain 2"/>
    <property type="match status" value="1"/>
</dbReference>
<dbReference type="GO" id="GO:0003677">
    <property type="term" value="F:DNA binding"/>
    <property type="evidence" value="ECO:0007669"/>
    <property type="project" value="InterPro"/>
</dbReference>
<dbReference type="InterPro" id="IPR025827">
    <property type="entry name" value="Zn_ribbon_recom_dom"/>
</dbReference>
<protein>
    <submittedName>
        <fullName evidence="4">DNA invertase Pin-like site-specific DNA recombinase</fullName>
    </submittedName>
</protein>
<evidence type="ECO:0000259" key="2">
    <source>
        <dbReference type="PROSITE" id="PS51736"/>
    </source>
</evidence>
<dbReference type="GeneID" id="98916152"/>
<evidence type="ECO:0000259" key="3">
    <source>
        <dbReference type="PROSITE" id="PS51737"/>
    </source>
</evidence>
<gene>
    <name evidence="4" type="ORF">EDD60_1202</name>
</gene>
<keyword evidence="5" id="KW-1185">Reference proteome</keyword>
<dbReference type="Pfam" id="PF00239">
    <property type="entry name" value="Resolvase"/>
    <property type="match status" value="1"/>
</dbReference>
<dbReference type="InterPro" id="IPR050639">
    <property type="entry name" value="SSR_resolvase"/>
</dbReference>
<sequence length="550" mass="62818">MARKSRKQTAAPMPAPSLYVYVALYIRLSVEDNKKRGCSVENQKLVLNDFLADKPDFVVYDTYIDNGATGTNFHRPGFQQMLSDIEAGHIDCVIVKDLSRLGRNSIDTGYYIEQYFHTHNVRFIAVTDQFDTADPGSLHSGIMLPLKNMINEAYALDIGRKIKAQARQAMKDGDYIGARAPYGYRKDPDNCHKLLIDEDTAPVVRQIFEWAHEHVALNRIVRNLNEMGITAPSHYKKSTGEITSPSLIGSGKWQTRTVMKILESEVYTGDLVQGKTKIVDHQQVKAGEDNLIIAKCTHEPIISYELFTAVQEYRKQICEESRAIPKRPYTPNIFKGKVFCADCGRSLHRQRAERKKGPDVYWFHCLTNSRVAKDSCKGVMMQETELIATVTAILEKELSVALGMSLPLFQLEAKQKKDKDRLKTQMSARRQETEKKRRLIRGLYENFVQGILTNEEYFELKTAYEESIGTLSGEIEALEKDMDALDSRLVRYRSMEKDAKSLAQDHALTAELIDRLIERIEIDHERNIHVTFRFKSEFQGKAVDPCTKNM</sequence>
<name>A0A4R3YQ71_9FIRM</name>
<feature type="domain" description="Resolvase/invertase-type recombinase catalytic" evidence="2">
    <location>
        <begin position="21"/>
        <end position="173"/>
    </location>
</feature>
<dbReference type="SMART" id="SM00857">
    <property type="entry name" value="Resolvase"/>
    <property type="match status" value="1"/>
</dbReference>
<organism evidence="4 5">
    <name type="scientific">Longibaculum muris</name>
    <dbReference type="NCBI Taxonomy" id="1796628"/>
    <lineage>
        <taxon>Bacteria</taxon>
        <taxon>Bacillati</taxon>
        <taxon>Bacillota</taxon>
        <taxon>Erysipelotrichia</taxon>
        <taxon>Erysipelotrichales</taxon>
        <taxon>Coprobacillaceae</taxon>
        <taxon>Longibaculum</taxon>
    </lineage>
</organism>
<dbReference type="PANTHER" id="PTHR30461:SF23">
    <property type="entry name" value="DNA RECOMBINASE-RELATED"/>
    <property type="match status" value="1"/>
</dbReference>
<comment type="caution">
    <text evidence="4">The sequence shown here is derived from an EMBL/GenBank/DDBJ whole genome shotgun (WGS) entry which is preliminary data.</text>
</comment>
<reference evidence="4 5" key="1">
    <citation type="submission" date="2019-03" db="EMBL/GenBank/DDBJ databases">
        <title>Genomic Encyclopedia of Type Strains, Phase IV (KMG-IV): sequencing the most valuable type-strain genomes for metagenomic binning, comparative biology and taxonomic classification.</title>
        <authorList>
            <person name="Goeker M."/>
        </authorList>
    </citation>
    <scope>NUCLEOTIDE SEQUENCE [LARGE SCALE GENOMIC DNA]</scope>
    <source>
        <strain evidence="4 5">DSM 29487</strain>
    </source>
</reference>
<keyword evidence="1" id="KW-0175">Coiled coil</keyword>
<dbReference type="GO" id="GO:0000150">
    <property type="term" value="F:DNA strand exchange activity"/>
    <property type="evidence" value="ECO:0007669"/>
    <property type="project" value="InterPro"/>
</dbReference>
<feature type="domain" description="Recombinase" evidence="3">
    <location>
        <begin position="181"/>
        <end position="320"/>
    </location>
</feature>
<evidence type="ECO:0000313" key="4">
    <source>
        <dbReference type="EMBL" id="TCV94472.1"/>
    </source>
</evidence>
<accession>A0A4R3YQ71</accession>
<dbReference type="Gene3D" id="3.40.50.1390">
    <property type="entry name" value="Resolvase, N-terminal catalytic domain"/>
    <property type="match status" value="1"/>
</dbReference>
<evidence type="ECO:0000313" key="5">
    <source>
        <dbReference type="Proteomes" id="UP000295515"/>
    </source>
</evidence>
<dbReference type="SUPFAM" id="SSF53041">
    <property type="entry name" value="Resolvase-like"/>
    <property type="match status" value="1"/>
</dbReference>
<dbReference type="InterPro" id="IPR011109">
    <property type="entry name" value="DNA_bind_recombinase_dom"/>
</dbReference>
<dbReference type="PROSITE" id="PS51736">
    <property type="entry name" value="RECOMBINASES_3"/>
    <property type="match status" value="1"/>
</dbReference>
<dbReference type="InterPro" id="IPR036162">
    <property type="entry name" value="Resolvase-like_N_sf"/>
</dbReference>
<feature type="coiled-coil region" evidence="1">
    <location>
        <begin position="461"/>
        <end position="495"/>
    </location>
</feature>
<evidence type="ECO:0000256" key="1">
    <source>
        <dbReference type="SAM" id="Coils"/>
    </source>
</evidence>
<dbReference type="InterPro" id="IPR006119">
    <property type="entry name" value="Resolv_N"/>
</dbReference>
<dbReference type="EMBL" id="SMCQ01000020">
    <property type="protein sequence ID" value="TCV94472.1"/>
    <property type="molecule type" value="Genomic_DNA"/>
</dbReference>
<dbReference type="AlphaFoldDB" id="A0A4R3YQ71"/>
<dbReference type="Pfam" id="PF07508">
    <property type="entry name" value="Recombinase"/>
    <property type="match status" value="1"/>
</dbReference>
<dbReference type="InterPro" id="IPR038109">
    <property type="entry name" value="DNA_bind_recomb_sf"/>
</dbReference>
<dbReference type="Proteomes" id="UP000295515">
    <property type="component" value="Unassembled WGS sequence"/>
</dbReference>
<dbReference type="PROSITE" id="PS51737">
    <property type="entry name" value="RECOMBINASE_DNA_BIND"/>
    <property type="match status" value="1"/>
</dbReference>